<dbReference type="InterPro" id="IPR016181">
    <property type="entry name" value="Acyl_CoA_acyltransferase"/>
</dbReference>
<keyword evidence="2" id="KW-0808">Transferase</keyword>
<keyword evidence="2" id="KW-0012">Acyltransferase</keyword>
<dbReference type="PANTHER" id="PTHR43415:SF3">
    <property type="entry name" value="GNAT-FAMILY ACETYLTRANSFERASE"/>
    <property type="match status" value="1"/>
</dbReference>
<dbReference type="PANTHER" id="PTHR43415">
    <property type="entry name" value="SPERMIDINE N(1)-ACETYLTRANSFERASE"/>
    <property type="match status" value="1"/>
</dbReference>
<dbReference type="EC" id="2.3.1.-" evidence="2"/>
<dbReference type="Gene3D" id="3.40.630.30">
    <property type="match status" value="1"/>
</dbReference>
<evidence type="ECO:0000259" key="1">
    <source>
        <dbReference type="Pfam" id="PF13302"/>
    </source>
</evidence>
<evidence type="ECO:0000313" key="2">
    <source>
        <dbReference type="EMBL" id="HIW82454.1"/>
    </source>
</evidence>
<reference evidence="2" key="2">
    <citation type="submission" date="2021-04" db="EMBL/GenBank/DDBJ databases">
        <authorList>
            <person name="Gilroy R."/>
        </authorList>
    </citation>
    <scope>NUCLEOTIDE SEQUENCE</scope>
    <source>
        <strain evidence="2">CHK195-6426</strain>
    </source>
</reference>
<gene>
    <name evidence="2" type="ORF">H9742_13210</name>
</gene>
<proteinExistence type="predicted"/>
<sequence>MSVTLHPIQEEDLENIMRWRMDEEITRYMNTNPKLTLEGQRKWLASIRSNEDVRYWLIRVDEIPAGVINLTGLKNPEGNLGWAYYMGEKRLRSLKTALSLEMSMYDYVFDSLGKTAVYSDVFTQNQGVIQLHKMCGCEIVEEKKRHILKEGVAYDVTFMRMTAEHWMQIRGDKKYEKIDFKNGEV</sequence>
<dbReference type="EMBL" id="DXGH01000072">
    <property type="protein sequence ID" value="HIW82454.1"/>
    <property type="molecule type" value="Genomic_DNA"/>
</dbReference>
<comment type="caution">
    <text evidence="2">The sequence shown here is derived from an EMBL/GenBank/DDBJ whole genome shotgun (WGS) entry which is preliminary data.</text>
</comment>
<evidence type="ECO:0000313" key="3">
    <source>
        <dbReference type="Proteomes" id="UP000824265"/>
    </source>
</evidence>
<accession>A0A9D1UC58</accession>
<dbReference type="AlphaFoldDB" id="A0A9D1UC58"/>
<dbReference type="SUPFAM" id="SSF55729">
    <property type="entry name" value="Acyl-CoA N-acyltransferases (Nat)"/>
    <property type="match status" value="1"/>
</dbReference>
<dbReference type="Proteomes" id="UP000824265">
    <property type="component" value="Unassembled WGS sequence"/>
</dbReference>
<name>A0A9D1UC58_9FIRM</name>
<dbReference type="Pfam" id="PF13302">
    <property type="entry name" value="Acetyltransf_3"/>
    <property type="match status" value="1"/>
</dbReference>
<feature type="domain" description="N-acetyltransferase" evidence="1">
    <location>
        <begin position="3"/>
        <end position="137"/>
    </location>
</feature>
<dbReference type="InterPro" id="IPR000182">
    <property type="entry name" value="GNAT_dom"/>
</dbReference>
<reference evidence="2" key="1">
    <citation type="journal article" date="2021" name="PeerJ">
        <title>Extensive microbial diversity within the chicken gut microbiome revealed by metagenomics and culture.</title>
        <authorList>
            <person name="Gilroy R."/>
            <person name="Ravi A."/>
            <person name="Getino M."/>
            <person name="Pursley I."/>
            <person name="Horton D.L."/>
            <person name="Alikhan N.F."/>
            <person name="Baker D."/>
            <person name="Gharbi K."/>
            <person name="Hall N."/>
            <person name="Watson M."/>
            <person name="Adriaenssens E.M."/>
            <person name="Foster-Nyarko E."/>
            <person name="Jarju S."/>
            <person name="Secka A."/>
            <person name="Antonio M."/>
            <person name="Oren A."/>
            <person name="Chaudhuri R.R."/>
            <person name="La Ragione R."/>
            <person name="Hildebrand F."/>
            <person name="Pallen M.J."/>
        </authorList>
    </citation>
    <scope>NUCLEOTIDE SEQUENCE</scope>
    <source>
        <strain evidence="2">CHK195-6426</strain>
    </source>
</reference>
<organism evidence="2 3">
    <name type="scientific">Candidatus Acetatifactor stercoripullorum</name>
    <dbReference type="NCBI Taxonomy" id="2838414"/>
    <lineage>
        <taxon>Bacteria</taxon>
        <taxon>Bacillati</taxon>
        <taxon>Bacillota</taxon>
        <taxon>Clostridia</taxon>
        <taxon>Lachnospirales</taxon>
        <taxon>Lachnospiraceae</taxon>
        <taxon>Acetatifactor</taxon>
    </lineage>
</organism>
<protein>
    <submittedName>
        <fullName evidence="2">GNAT family N-acetyltransferase</fullName>
        <ecNumber evidence="2">2.3.1.-</ecNumber>
    </submittedName>
</protein>
<dbReference type="GO" id="GO:0016747">
    <property type="term" value="F:acyltransferase activity, transferring groups other than amino-acyl groups"/>
    <property type="evidence" value="ECO:0007669"/>
    <property type="project" value="InterPro"/>
</dbReference>